<feature type="transmembrane region" description="Helical" evidence="6">
    <location>
        <begin position="119"/>
        <end position="142"/>
    </location>
</feature>
<keyword evidence="9" id="KW-1185">Reference proteome</keyword>
<feature type="domain" description="RING-type" evidence="7">
    <location>
        <begin position="414"/>
        <end position="456"/>
    </location>
</feature>
<feature type="transmembrane region" description="Helical" evidence="6">
    <location>
        <begin position="179"/>
        <end position="198"/>
    </location>
</feature>
<dbReference type="InterPro" id="IPR040089">
    <property type="entry name" value="RNF26_mRING-HC-C3HC5"/>
</dbReference>
<feature type="region of interest" description="Disordered" evidence="5">
    <location>
        <begin position="327"/>
        <end position="378"/>
    </location>
</feature>
<proteinExistence type="predicted"/>
<feature type="transmembrane region" description="Helical" evidence="6">
    <location>
        <begin position="213"/>
        <end position="239"/>
    </location>
</feature>
<evidence type="ECO:0000256" key="1">
    <source>
        <dbReference type="ARBA" id="ARBA00022723"/>
    </source>
</evidence>
<dbReference type="Gene3D" id="3.30.40.10">
    <property type="entry name" value="Zinc/RING finger domain, C3HC4 (zinc finger)"/>
    <property type="match status" value="1"/>
</dbReference>
<dbReference type="Pfam" id="PF13920">
    <property type="entry name" value="zf-C3HC4_3"/>
    <property type="match status" value="1"/>
</dbReference>
<dbReference type="OMA" id="TAILLWT"/>
<dbReference type="AlphaFoldDB" id="A0A8C4ZDL8"/>
<dbReference type="GO" id="GO:0006511">
    <property type="term" value="P:ubiquitin-dependent protein catabolic process"/>
    <property type="evidence" value="ECO:0007669"/>
    <property type="project" value="TreeGrafter"/>
</dbReference>
<dbReference type="PANTHER" id="PTHR22696">
    <property type="entry name" value="E3 UBIQUITIN-PROTEIN LIGASE RNF26"/>
    <property type="match status" value="1"/>
</dbReference>
<evidence type="ECO:0000259" key="7">
    <source>
        <dbReference type="PROSITE" id="PS50089"/>
    </source>
</evidence>
<name>A0A8C4ZDL8_GADMO</name>
<evidence type="ECO:0000256" key="4">
    <source>
        <dbReference type="PROSITE-ProRule" id="PRU00175"/>
    </source>
</evidence>
<dbReference type="GO" id="GO:0061630">
    <property type="term" value="F:ubiquitin protein ligase activity"/>
    <property type="evidence" value="ECO:0007669"/>
    <property type="project" value="UniProtKB-EC"/>
</dbReference>
<keyword evidence="6" id="KW-0472">Membrane</keyword>
<dbReference type="GeneTree" id="ENSGT00390000016584"/>
<dbReference type="InterPro" id="IPR013083">
    <property type="entry name" value="Znf_RING/FYVE/PHD"/>
</dbReference>
<dbReference type="InterPro" id="IPR001841">
    <property type="entry name" value="Znf_RING"/>
</dbReference>
<dbReference type="PANTHER" id="PTHR22696:SF1">
    <property type="entry name" value="E3 UBIQUITIN-PROTEIN LIGASE RNF26"/>
    <property type="match status" value="1"/>
</dbReference>
<accession>A0A8C4ZDL8</accession>
<dbReference type="Proteomes" id="UP000694546">
    <property type="component" value="Chromosome 16"/>
</dbReference>
<dbReference type="GO" id="GO:0005789">
    <property type="term" value="C:endoplasmic reticulum membrane"/>
    <property type="evidence" value="ECO:0007669"/>
    <property type="project" value="UniProtKB-SubCell"/>
</dbReference>
<evidence type="ECO:0000256" key="6">
    <source>
        <dbReference type="SAM" id="Phobius"/>
    </source>
</evidence>
<organism evidence="8 9">
    <name type="scientific">Gadus morhua</name>
    <name type="common">Atlantic cod</name>
    <dbReference type="NCBI Taxonomy" id="8049"/>
    <lineage>
        <taxon>Eukaryota</taxon>
        <taxon>Metazoa</taxon>
        <taxon>Chordata</taxon>
        <taxon>Craniata</taxon>
        <taxon>Vertebrata</taxon>
        <taxon>Euteleostomi</taxon>
        <taxon>Actinopterygii</taxon>
        <taxon>Neopterygii</taxon>
        <taxon>Teleostei</taxon>
        <taxon>Neoteleostei</taxon>
        <taxon>Acanthomorphata</taxon>
        <taxon>Zeiogadaria</taxon>
        <taxon>Gadariae</taxon>
        <taxon>Gadiformes</taxon>
        <taxon>Gadoidei</taxon>
        <taxon>Gadidae</taxon>
        <taxon>Gadus</taxon>
    </lineage>
</organism>
<protein>
    <submittedName>
        <fullName evidence="8">Ring finger protein 26</fullName>
    </submittedName>
</protein>
<evidence type="ECO:0000256" key="3">
    <source>
        <dbReference type="ARBA" id="ARBA00022833"/>
    </source>
</evidence>
<dbReference type="GeneID" id="115561483"/>
<evidence type="ECO:0000256" key="2">
    <source>
        <dbReference type="ARBA" id="ARBA00022771"/>
    </source>
</evidence>
<keyword evidence="2 4" id="KW-0863">Zinc-finger</keyword>
<feature type="transmembrane region" description="Helical" evidence="6">
    <location>
        <begin position="148"/>
        <end position="167"/>
    </location>
</feature>
<dbReference type="Ensembl" id="ENSGMOT00000012945.2">
    <property type="protein sequence ID" value="ENSGMOP00000012611.2"/>
    <property type="gene ID" value="ENSGMOG00000011790.2"/>
</dbReference>
<sequence length="467" mass="52906">MALVNFLIFPLIISSVVKCLDFLSFLLDLNFVIVHTVVRSVLAVVTFVNNLPVLFWNFLVGFWNWILLCLISMAETTSLISHGTVNMAGSCLLALGGLLESLKMVGYLSMHVFLRGREYLYRGLLFVLECFGIAASLTVYFANTVVNYVLICTQNMYSALISVWHTVSSPLQKVVELTLTLITFLYSSLVGTSTLLWTPCKLVLDFLVSLTQIFISIFIMNIYGLLLTITIAVATTVYLNPELVHQVRRQTVHYINAVPTLQRLSLAAQTLTRSLQRVPGHVPGALRHAQRLLRRLYLQERWLWRQLSQQGSWLSLTLRMRAWRNNNNNNNIDARVGGDGDPREEQRDPPDGSAGDAPYQEQPDQEQPDRAYPSSSKVRPLKQLRAAGKEEGLPVPHAKNLLSLLKEQEERKKCVICQDCSKTVVLLPCRHLCLCRGCTDILLRQALYRQNCPLCRHMILNTMDVYL</sequence>
<reference evidence="8" key="1">
    <citation type="submission" date="2025-08" db="UniProtKB">
        <authorList>
            <consortium name="Ensembl"/>
        </authorList>
    </citation>
    <scope>IDENTIFICATION</scope>
</reference>
<dbReference type="SMART" id="SM00184">
    <property type="entry name" value="RING"/>
    <property type="match status" value="1"/>
</dbReference>
<feature type="compositionally biased region" description="Basic and acidic residues" evidence="5">
    <location>
        <begin position="336"/>
        <end position="350"/>
    </location>
</feature>
<dbReference type="OrthoDB" id="1711136at2759"/>
<gene>
    <name evidence="8" type="primary">RNF26</name>
    <name evidence="8" type="synonym">rnf26</name>
</gene>
<dbReference type="GO" id="GO:0016567">
    <property type="term" value="P:protein ubiquitination"/>
    <property type="evidence" value="ECO:0007669"/>
    <property type="project" value="TreeGrafter"/>
</dbReference>
<dbReference type="RefSeq" id="XP_030237451.1">
    <property type="nucleotide sequence ID" value="XM_030381591.1"/>
</dbReference>
<keyword evidence="6" id="KW-1133">Transmembrane helix</keyword>
<evidence type="ECO:0000313" key="9">
    <source>
        <dbReference type="Proteomes" id="UP000694546"/>
    </source>
</evidence>
<reference evidence="8" key="2">
    <citation type="submission" date="2025-09" db="UniProtKB">
        <authorList>
            <consortium name="Ensembl"/>
        </authorList>
    </citation>
    <scope>IDENTIFICATION</scope>
</reference>
<evidence type="ECO:0000256" key="5">
    <source>
        <dbReference type="SAM" id="MobiDB-lite"/>
    </source>
</evidence>
<dbReference type="GO" id="GO:0008270">
    <property type="term" value="F:zinc ion binding"/>
    <property type="evidence" value="ECO:0007669"/>
    <property type="project" value="UniProtKB-KW"/>
</dbReference>
<evidence type="ECO:0000313" key="8">
    <source>
        <dbReference type="Ensembl" id="ENSGMOP00000012611.2"/>
    </source>
</evidence>
<dbReference type="PROSITE" id="PS50089">
    <property type="entry name" value="ZF_RING_2"/>
    <property type="match status" value="1"/>
</dbReference>
<dbReference type="SUPFAM" id="SSF57850">
    <property type="entry name" value="RING/U-box"/>
    <property type="match status" value="1"/>
</dbReference>
<feature type="transmembrane region" description="Helical" evidence="6">
    <location>
        <begin position="79"/>
        <end position="99"/>
    </location>
</feature>
<keyword evidence="1" id="KW-0479">Metal-binding</keyword>
<dbReference type="CDD" id="cd16788">
    <property type="entry name" value="mRING-HC-C3HC5_RNF26"/>
    <property type="match status" value="1"/>
</dbReference>
<keyword evidence="3" id="KW-0862">Zinc</keyword>
<keyword evidence="6" id="KW-0812">Transmembrane</keyword>